<dbReference type="InParanoid" id="A0A1Y1YXW6"/>
<dbReference type="PANTHER" id="PTHR15228">
    <property type="entry name" value="SPERMATHECAL PHYSIOLOGY VARIANT"/>
    <property type="match status" value="1"/>
</dbReference>
<dbReference type="AlphaFoldDB" id="A0A1Y1YXW6"/>
<dbReference type="InterPro" id="IPR000198">
    <property type="entry name" value="RhoGAP_dom"/>
</dbReference>
<comment type="caution">
    <text evidence="4">The sequence shown here is derived from an EMBL/GenBank/DDBJ whole genome shotgun (WGS) entry which is preliminary data.</text>
</comment>
<evidence type="ECO:0000259" key="3">
    <source>
        <dbReference type="PROSITE" id="PS50238"/>
    </source>
</evidence>
<keyword evidence="1" id="KW-0343">GTPase activation</keyword>
<gene>
    <name evidence="4" type="ORF">K493DRAFT_254519</name>
</gene>
<dbReference type="GO" id="GO:0005096">
    <property type="term" value="F:GTPase activator activity"/>
    <property type="evidence" value="ECO:0007669"/>
    <property type="project" value="UniProtKB-KW"/>
</dbReference>
<dbReference type="InterPro" id="IPR051025">
    <property type="entry name" value="RhoGAP"/>
</dbReference>
<dbReference type="EMBL" id="MCFE01000052">
    <property type="protein sequence ID" value="ORY02873.1"/>
    <property type="molecule type" value="Genomic_DNA"/>
</dbReference>
<evidence type="ECO:0000313" key="4">
    <source>
        <dbReference type="EMBL" id="ORY02873.1"/>
    </source>
</evidence>
<dbReference type="FunCoup" id="A0A1Y1YXW6">
    <property type="interactions" value="41"/>
</dbReference>
<feature type="domain" description="Rho-GAP" evidence="3">
    <location>
        <begin position="75"/>
        <end position="266"/>
    </location>
</feature>
<dbReference type="OrthoDB" id="3196451at2759"/>
<dbReference type="Gene3D" id="1.10.555.10">
    <property type="entry name" value="Rho GTPase activation protein"/>
    <property type="match status" value="1"/>
</dbReference>
<dbReference type="PROSITE" id="PS50238">
    <property type="entry name" value="RHOGAP"/>
    <property type="match status" value="1"/>
</dbReference>
<dbReference type="STRING" id="1314790.A0A1Y1YXW6"/>
<evidence type="ECO:0000256" key="2">
    <source>
        <dbReference type="SAM" id="MobiDB-lite"/>
    </source>
</evidence>
<protein>
    <submittedName>
        <fullName evidence="4">RhoGAP-domain-containing protein</fullName>
    </submittedName>
</protein>
<reference evidence="4 5" key="1">
    <citation type="submission" date="2016-07" db="EMBL/GenBank/DDBJ databases">
        <title>Pervasive Adenine N6-methylation of Active Genes in Fungi.</title>
        <authorList>
            <consortium name="DOE Joint Genome Institute"/>
            <person name="Mondo S.J."/>
            <person name="Dannebaum R.O."/>
            <person name="Kuo R.C."/>
            <person name="Labutti K."/>
            <person name="Haridas S."/>
            <person name="Kuo A."/>
            <person name="Salamov A."/>
            <person name="Ahrendt S.R."/>
            <person name="Lipzen A."/>
            <person name="Sullivan W."/>
            <person name="Andreopoulos W.B."/>
            <person name="Clum A."/>
            <person name="Lindquist E."/>
            <person name="Daum C."/>
            <person name="Ramamoorthy G.K."/>
            <person name="Gryganskyi A."/>
            <person name="Culley D."/>
            <person name="Magnuson J.K."/>
            <person name="James T.Y."/>
            <person name="O'Malley M.A."/>
            <person name="Stajich J.E."/>
            <person name="Spatafora J.W."/>
            <person name="Visel A."/>
            <person name="Grigoriev I.V."/>
        </authorList>
    </citation>
    <scope>NUCLEOTIDE SEQUENCE [LARGE SCALE GENOMIC DNA]</scope>
    <source>
        <strain evidence="4 5">CBS 931.73</strain>
    </source>
</reference>
<dbReference type="GO" id="GO:0005938">
    <property type="term" value="C:cell cortex"/>
    <property type="evidence" value="ECO:0007669"/>
    <property type="project" value="TreeGrafter"/>
</dbReference>
<dbReference type="GO" id="GO:0060237">
    <property type="term" value="P:regulation of fungal-type cell wall organization"/>
    <property type="evidence" value="ECO:0007669"/>
    <property type="project" value="TreeGrafter"/>
</dbReference>
<dbReference type="PANTHER" id="PTHR15228:SF25">
    <property type="entry name" value="F-BAR DOMAIN-CONTAINING PROTEIN"/>
    <property type="match status" value="1"/>
</dbReference>
<evidence type="ECO:0000313" key="5">
    <source>
        <dbReference type="Proteomes" id="UP000193498"/>
    </source>
</evidence>
<sequence>MTVEQSAKSNRWGQLASLFRGPESAKLTLRDRWKFLLTRKQSPAHKQNLLHERACQETLFGVPLGISIKYASAVVNLGRNGGYLNCLVPIVVAECGGYLKDHAVNTEGIFRVNGSSKRVRQLQDLFNTGPAYGMDIAWEDFSIHDVANLFRRYLNCLPEPVISPHLYLLFRKAYSEHQDSEDAQIMAFQSLLPHLPRPNQILLLYLVNLLAYFAERQETTRMNAGNLATIFQPCVLAHPSHLFRPEEYRYSSLVVEHLIKYSNRLKVPPRHSIPLPPHQSVVEYDYTHKVTKTIPNDMDHRGTSNQPPLSQLRRSLSLGKRRAIRKSSVTVGILQNAPESSGSCPMPAKSITRSVTLPGKHRRRTQEL</sequence>
<dbReference type="SMART" id="SM00324">
    <property type="entry name" value="RhoGAP"/>
    <property type="match status" value="1"/>
</dbReference>
<proteinExistence type="predicted"/>
<dbReference type="GO" id="GO:0007165">
    <property type="term" value="P:signal transduction"/>
    <property type="evidence" value="ECO:0007669"/>
    <property type="project" value="InterPro"/>
</dbReference>
<evidence type="ECO:0000256" key="1">
    <source>
        <dbReference type="ARBA" id="ARBA00022468"/>
    </source>
</evidence>
<keyword evidence="5" id="KW-1185">Reference proteome</keyword>
<dbReference type="Pfam" id="PF00620">
    <property type="entry name" value="RhoGAP"/>
    <property type="match status" value="1"/>
</dbReference>
<name>A0A1Y1YXW6_9FUNG</name>
<dbReference type="InterPro" id="IPR008936">
    <property type="entry name" value="Rho_GTPase_activation_prot"/>
</dbReference>
<feature type="region of interest" description="Disordered" evidence="2">
    <location>
        <begin position="337"/>
        <end position="368"/>
    </location>
</feature>
<dbReference type="Proteomes" id="UP000193498">
    <property type="component" value="Unassembled WGS sequence"/>
</dbReference>
<dbReference type="SUPFAM" id="SSF48350">
    <property type="entry name" value="GTPase activation domain, GAP"/>
    <property type="match status" value="1"/>
</dbReference>
<feature type="compositionally biased region" description="Basic residues" evidence="2">
    <location>
        <begin position="359"/>
        <end position="368"/>
    </location>
</feature>
<accession>A0A1Y1YXW6</accession>
<organism evidence="4 5">
    <name type="scientific">Basidiobolus meristosporus CBS 931.73</name>
    <dbReference type="NCBI Taxonomy" id="1314790"/>
    <lineage>
        <taxon>Eukaryota</taxon>
        <taxon>Fungi</taxon>
        <taxon>Fungi incertae sedis</taxon>
        <taxon>Zoopagomycota</taxon>
        <taxon>Entomophthoromycotina</taxon>
        <taxon>Basidiobolomycetes</taxon>
        <taxon>Basidiobolales</taxon>
        <taxon>Basidiobolaceae</taxon>
        <taxon>Basidiobolus</taxon>
    </lineage>
</organism>